<feature type="compositionally biased region" description="Basic and acidic residues" evidence="1">
    <location>
        <begin position="1"/>
        <end position="22"/>
    </location>
</feature>
<feature type="region of interest" description="Disordered" evidence="1">
    <location>
        <begin position="1"/>
        <end position="46"/>
    </location>
</feature>
<accession>A0A179G1Q0</accession>
<organism evidence="2 3">
    <name type="scientific">Purpureocillium lilacinum</name>
    <name type="common">Paecilomyces lilacinus</name>
    <dbReference type="NCBI Taxonomy" id="33203"/>
    <lineage>
        <taxon>Eukaryota</taxon>
        <taxon>Fungi</taxon>
        <taxon>Dikarya</taxon>
        <taxon>Ascomycota</taxon>
        <taxon>Pezizomycotina</taxon>
        <taxon>Sordariomycetes</taxon>
        <taxon>Hypocreomycetidae</taxon>
        <taxon>Hypocreales</taxon>
        <taxon>Ophiocordycipitaceae</taxon>
        <taxon>Purpureocillium</taxon>
    </lineage>
</organism>
<protein>
    <submittedName>
        <fullName evidence="2">Uncharacterized protein</fullName>
    </submittedName>
</protein>
<dbReference type="Proteomes" id="UP000078240">
    <property type="component" value="Unassembled WGS sequence"/>
</dbReference>
<proteinExistence type="predicted"/>
<evidence type="ECO:0000313" key="3">
    <source>
        <dbReference type="Proteomes" id="UP000078240"/>
    </source>
</evidence>
<dbReference type="EMBL" id="LSBH01000010">
    <property type="protein sequence ID" value="OAQ71795.1"/>
    <property type="molecule type" value="Genomic_DNA"/>
</dbReference>
<evidence type="ECO:0000313" key="2">
    <source>
        <dbReference type="EMBL" id="OAQ71795.1"/>
    </source>
</evidence>
<sequence>MWRRGGEVAKKLPRGGKDEKRTTTTTRGGGSTISQTQATQPSNAKRVCDCDGKGGNSLLPCVGWPPCGKRVHRDGWRAGGACQGAVTSVLGIRGAAVAGASTVICDGDIITD</sequence>
<reference evidence="2 3" key="1">
    <citation type="submission" date="2016-01" db="EMBL/GenBank/DDBJ databases">
        <title>Biosynthesis of antibiotic leucinostatins and their inhibition on Phytophthora in bio-control Purpureocillium lilacinum.</title>
        <authorList>
            <person name="Wang G."/>
            <person name="Liu Z."/>
            <person name="Lin R."/>
            <person name="Li E."/>
            <person name="Mao Z."/>
            <person name="Ling J."/>
            <person name="Yin W."/>
            <person name="Xie B."/>
        </authorList>
    </citation>
    <scope>NUCLEOTIDE SEQUENCE [LARGE SCALE GENOMIC DNA]</scope>
    <source>
        <strain evidence="2">PLBJ-1</strain>
    </source>
</reference>
<evidence type="ECO:0000256" key="1">
    <source>
        <dbReference type="SAM" id="MobiDB-lite"/>
    </source>
</evidence>
<gene>
    <name evidence="2" type="ORF">VFPBJ_10574</name>
</gene>
<name>A0A179G1Q0_PURLI</name>
<dbReference type="AlphaFoldDB" id="A0A179G1Q0"/>
<comment type="caution">
    <text evidence="2">The sequence shown here is derived from an EMBL/GenBank/DDBJ whole genome shotgun (WGS) entry which is preliminary data.</text>
</comment>